<dbReference type="Proteomes" id="UP000574332">
    <property type="component" value="Unassembled WGS sequence"/>
</dbReference>
<name>A0A8E2D4M1_9PORP</name>
<organism evidence="1 2">
    <name type="scientific">Macellibacteroides fermentans</name>
    <dbReference type="NCBI Taxonomy" id="879969"/>
    <lineage>
        <taxon>Bacteria</taxon>
        <taxon>Pseudomonadati</taxon>
        <taxon>Bacteroidota</taxon>
        <taxon>Bacteroidia</taxon>
        <taxon>Bacteroidales</taxon>
        <taxon>Porphyromonadaceae</taxon>
        <taxon>Macellibacteroides</taxon>
    </lineage>
</organism>
<dbReference type="InterPro" id="IPR011042">
    <property type="entry name" value="6-blade_b-propeller_TolB-like"/>
</dbReference>
<evidence type="ECO:0000313" key="1">
    <source>
        <dbReference type="EMBL" id="NYI50272.1"/>
    </source>
</evidence>
<gene>
    <name evidence="1" type="ORF">F5613_002402</name>
</gene>
<keyword evidence="2" id="KW-1185">Reference proteome</keyword>
<comment type="caution">
    <text evidence="1">The sequence shown here is derived from an EMBL/GenBank/DDBJ whole genome shotgun (WGS) entry which is preliminary data.</text>
</comment>
<sequence length="375" mass="44377">MRNIFILLFTLCFVMCAPRQSDNTISVDLDHPEKASLFDYFRSIDLIPLETSSDALVQALTKVVEHDDKYYALDKPQCLIFVFDKAGKFLYKIGTKGQGAGEYAFISDFNINPFSGNLEILEPYGRIHVYSLLGDFIETKRISYPEFKVAHSLAALDNDIYVSHSLFEPKKIAYFDLNKQKLLHEEFEEDISIGSYSQIPYQYKDEWFFYRPFHPIVYKIGKKHLEAFFKFDFEKYTKDGRTAVLSQEAKMNFTKNIEEMYAQYSYMIQAVRHNDKYIFASVLWKDNDHRANIIYDKSTGKSKYIIEFDEKVWFNSYRGEEIIVTDQYAMMPIQWVDLEKRVTKEMLNDKQQIILEKLLQADREQNPILIKYWFK</sequence>
<dbReference type="Gene3D" id="2.120.10.30">
    <property type="entry name" value="TolB, C-terminal domain"/>
    <property type="match status" value="1"/>
</dbReference>
<dbReference type="SUPFAM" id="SSF63825">
    <property type="entry name" value="YWTD domain"/>
    <property type="match status" value="1"/>
</dbReference>
<dbReference type="RefSeq" id="WP_179399863.1">
    <property type="nucleotide sequence ID" value="NZ_JACCCY010000003.1"/>
</dbReference>
<reference evidence="1 2" key="1">
    <citation type="submission" date="2020-07" db="EMBL/GenBank/DDBJ databases">
        <title>Genomic Encyclopedia of Type Strains, Phase IV (KMG-IV): sequencing the most valuable type-strain genomes for metagenomic binning, comparative biology and taxonomic classification.</title>
        <authorList>
            <person name="Goeker M."/>
        </authorList>
    </citation>
    <scope>NUCLEOTIDE SEQUENCE [LARGE SCALE GENOMIC DNA]</scope>
    <source>
        <strain evidence="1 2">DSM 23697</strain>
    </source>
</reference>
<dbReference type="EMBL" id="JACCCY010000003">
    <property type="protein sequence ID" value="NYI50272.1"/>
    <property type="molecule type" value="Genomic_DNA"/>
</dbReference>
<dbReference type="Pfam" id="PF17170">
    <property type="entry name" value="DUF5128"/>
    <property type="match status" value="1"/>
</dbReference>
<protein>
    <recommendedName>
        <fullName evidence="3">6-bladed beta-propeller</fullName>
    </recommendedName>
</protein>
<dbReference type="AlphaFoldDB" id="A0A8E2D4M1"/>
<proteinExistence type="predicted"/>
<evidence type="ECO:0000313" key="2">
    <source>
        <dbReference type="Proteomes" id="UP000574332"/>
    </source>
</evidence>
<evidence type="ECO:0008006" key="3">
    <source>
        <dbReference type="Google" id="ProtNLM"/>
    </source>
</evidence>
<accession>A0A8E2D4M1</accession>